<dbReference type="EMBL" id="JAUHHV010000002">
    <property type="protein sequence ID" value="KAK1432800.1"/>
    <property type="molecule type" value="Genomic_DNA"/>
</dbReference>
<dbReference type="AlphaFoldDB" id="A0AAD8KZS9"/>
<evidence type="ECO:0000313" key="2">
    <source>
        <dbReference type="EMBL" id="KAK1432800.1"/>
    </source>
</evidence>
<evidence type="ECO:0000256" key="1">
    <source>
        <dbReference type="SAM" id="MobiDB-lite"/>
    </source>
</evidence>
<reference evidence="2" key="1">
    <citation type="journal article" date="2023" name="bioRxiv">
        <title>Improved chromosome-level genome assembly for marigold (Tagetes erecta).</title>
        <authorList>
            <person name="Jiang F."/>
            <person name="Yuan L."/>
            <person name="Wang S."/>
            <person name="Wang H."/>
            <person name="Xu D."/>
            <person name="Wang A."/>
            <person name="Fan W."/>
        </authorList>
    </citation>
    <scope>NUCLEOTIDE SEQUENCE</scope>
    <source>
        <strain evidence="2">WSJ</strain>
        <tissue evidence="2">Leaf</tissue>
    </source>
</reference>
<feature type="compositionally biased region" description="Basic and acidic residues" evidence="1">
    <location>
        <begin position="59"/>
        <end position="68"/>
    </location>
</feature>
<name>A0AAD8KZS9_TARER</name>
<protein>
    <submittedName>
        <fullName evidence="2">Uncharacterized protein</fullName>
    </submittedName>
</protein>
<keyword evidence="3" id="KW-1185">Reference proteome</keyword>
<feature type="region of interest" description="Disordered" evidence="1">
    <location>
        <begin position="1"/>
        <end position="68"/>
    </location>
</feature>
<feature type="compositionally biased region" description="Polar residues" evidence="1">
    <location>
        <begin position="28"/>
        <end position="48"/>
    </location>
</feature>
<evidence type="ECO:0000313" key="3">
    <source>
        <dbReference type="Proteomes" id="UP001229421"/>
    </source>
</evidence>
<comment type="caution">
    <text evidence="2">The sequence shown here is derived from an EMBL/GenBank/DDBJ whole genome shotgun (WGS) entry which is preliminary data.</text>
</comment>
<gene>
    <name evidence="2" type="ORF">QVD17_09701</name>
</gene>
<proteinExistence type="predicted"/>
<organism evidence="2 3">
    <name type="scientific">Tagetes erecta</name>
    <name type="common">African marigold</name>
    <dbReference type="NCBI Taxonomy" id="13708"/>
    <lineage>
        <taxon>Eukaryota</taxon>
        <taxon>Viridiplantae</taxon>
        <taxon>Streptophyta</taxon>
        <taxon>Embryophyta</taxon>
        <taxon>Tracheophyta</taxon>
        <taxon>Spermatophyta</taxon>
        <taxon>Magnoliopsida</taxon>
        <taxon>eudicotyledons</taxon>
        <taxon>Gunneridae</taxon>
        <taxon>Pentapetalae</taxon>
        <taxon>asterids</taxon>
        <taxon>campanulids</taxon>
        <taxon>Asterales</taxon>
        <taxon>Asteraceae</taxon>
        <taxon>Asteroideae</taxon>
        <taxon>Heliantheae alliance</taxon>
        <taxon>Tageteae</taxon>
        <taxon>Tagetes</taxon>
    </lineage>
</organism>
<accession>A0AAD8KZS9</accession>
<dbReference type="Proteomes" id="UP001229421">
    <property type="component" value="Unassembled WGS sequence"/>
</dbReference>
<sequence length="68" mass="7324">MNMVKMNELKVNYVAPKQPPSPVREGSQEGTSPRASISENGTTNTTDSVAVPRAYAAESYDKPPEVIS</sequence>